<dbReference type="AlphaFoldDB" id="I0KCI9"/>
<feature type="domain" description="Glutamine amidotransferase" evidence="1">
    <location>
        <begin position="41"/>
        <end position="207"/>
    </location>
</feature>
<gene>
    <name evidence="2" type="ORF">FAES_3835</name>
</gene>
<dbReference type="OrthoDB" id="639921at2"/>
<dbReference type="PROSITE" id="PS51273">
    <property type="entry name" value="GATASE_TYPE_1"/>
    <property type="match status" value="1"/>
</dbReference>
<reference evidence="2 3" key="1">
    <citation type="journal article" date="2012" name="J. Bacteriol.">
        <title>Genome Sequence of Fibrella aestuarina BUZ 2T, a Filamentous Marine Bacterium.</title>
        <authorList>
            <person name="Filippini M."/>
            <person name="Qi W."/>
            <person name="Blom J."/>
            <person name="Goesmann A."/>
            <person name="Smits T.H."/>
            <person name="Bagheri H.C."/>
        </authorList>
    </citation>
    <scope>NUCLEOTIDE SEQUENCE [LARGE SCALE GENOMIC DNA]</scope>
    <source>
        <strain evidence="3">BUZ 2T</strain>
    </source>
</reference>
<dbReference type="Proteomes" id="UP000011058">
    <property type="component" value="Chromosome"/>
</dbReference>
<evidence type="ECO:0000313" key="3">
    <source>
        <dbReference type="Proteomes" id="UP000011058"/>
    </source>
</evidence>
<evidence type="ECO:0000313" key="2">
    <source>
        <dbReference type="EMBL" id="CCH01842.1"/>
    </source>
</evidence>
<dbReference type="RefSeq" id="WP_015332941.1">
    <property type="nucleotide sequence ID" value="NC_020054.1"/>
</dbReference>
<dbReference type="EMBL" id="HE796683">
    <property type="protein sequence ID" value="CCH01842.1"/>
    <property type="molecule type" value="Genomic_DNA"/>
</dbReference>
<name>I0KCI9_9BACT</name>
<keyword evidence="2" id="KW-0315">Glutamine amidotransferase</keyword>
<keyword evidence="3" id="KW-1185">Reference proteome</keyword>
<organism evidence="2 3">
    <name type="scientific">Fibrella aestuarina BUZ 2</name>
    <dbReference type="NCBI Taxonomy" id="1166018"/>
    <lineage>
        <taxon>Bacteria</taxon>
        <taxon>Pseudomonadati</taxon>
        <taxon>Bacteroidota</taxon>
        <taxon>Cytophagia</taxon>
        <taxon>Cytophagales</taxon>
        <taxon>Spirosomataceae</taxon>
        <taxon>Fibrella</taxon>
    </lineage>
</organism>
<sequence length="273" mass="31091">MRIAILDMYDNHANEGMRCIWQAIQLVEQTEGLTFVADVFNVRANNHVPDLSYDAYISTGGPGSPLPSDEAWEAPYFAFIDALFTHNQTQEQKKHLFLICHSFQLVSRHFNLGTLSKRKSTSFGIFPVHSTCGDLTEPLFEGLPNPFYAVDSRDYQLTEPNDEAFEAMGAKLLCLEKIRPHVNLERAIMAIRFSDEVFGTQFHPEADDEGMLRYFLQDEKRRQIIDNYSQAKYDEMVAYLRDPDKIALTEAVILPTFLRTALVAQTPSVLETA</sequence>
<dbReference type="InterPro" id="IPR017926">
    <property type="entry name" value="GATASE"/>
</dbReference>
<accession>I0KCI9</accession>
<dbReference type="KEGG" id="fae:FAES_3835"/>
<dbReference type="STRING" id="1166018.FAES_3835"/>
<dbReference type="eggNOG" id="COG0518">
    <property type="taxonomic scope" value="Bacteria"/>
</dbReference>
<dbReference type="InterPro" id="IPR029062">
    <property type="entry name" value="Class_I_gatase-like"/>
</dbReference>
<dbReference type="GO" id="GO:0016740">
    <property type="term" value="F:transferase activity"/>
    <property type="evidence" value="ECO:0007669"/>
    <property type="project" value="UniProtKB-KW"/>
</dbReference>
<dbReference type="Pfam" id="PF00117">
    <property type="entry name" value="GATase"/>
    <property type="match status" value="1"/>
</dbReference>
<dbReference type="HOGENOM" id="CLU_1007788_0_0_10"/>
<evidence type="ECO:0000259" key="1">
    <source>
        <dbReference type="Pfam" id="PF00117"/>
    </source>
</evidence>
<protein>
    <submittedName>
        <fullName evidence="2">GMP synthase-Glutamine amidotransferase domain-like protein</fullName>
    </submittedName>
</protein>
<dbReference type="SUPFAM" id="SSF52317">
    <property type="entry name" value="Class I glutamine amidotransferase-like"/>
    <property type="match status" value="1"/>
</dbReference>
<keyword evidence="2" id="KW-0808">Transferase</keyword>
<dbReference type="Gene3D" id="3.40.50.880">
    <property type="match status" value="1"/>
</dbReference>
<proteinExistence type="predicted"/>